<sequence>MKKWFKRAAFAAVCALHLGSAAAADVVIDAGHGGKDHGALGTLGKHQYMEKDFALDMSLQLRKHLRQQGFSVAMTRTDDTFRPLGQRLAYGRKHCRKLFASVHVNAAKNNPRANGVHTYVLQGNDATAVGKKSLQIARNVQKAFNPKRPEVRRARFVTLQNTTCPSVQLEMYFMSNKADLKKLADKRQRRAIAGKLAKVIGTSLKQRDAKAKAKPAPSAVKPQTSKPAAKPSRPRVPAKAAAKDKPAPLKKAAPKTAAKPKAKR</sequence>
<protein>
    <recommendedName>
        <fullName evidence="2">N-acetylmuramoyl-L-alanine amidase</fullName>
        <ecNumber evidence="2">3.5.1.28</ecNumber>
    </recommendedName>
</protein>
<dbReference type="SMART" id="SM00646">
    <property type="entry name" value="Ami_3"/>
    <property type="match status" value="1"/>
</dbReference>
<name>A0ABD8B6U9_9NEIS</name>
<evidence type="ECO:0000256" key="1">
    <source>
        <dbReference type="ARBA" id="ARBA00001561"/>
    </source>
</evidence>
<dbReference type="SUPFAM" id="SSF53187">
    <property type="entry name" value="Zn-dependent exopeptidases"/>
    <property type="match status" value="1"/>
</dbReference>
<feature type="region of interest" description="Disordered" evidence="4">
    <location>
        <begin position="205"/>
        <end position="264"/>
    </location>
</feature>
<gene>
    <name evidence="7" type="ORF">LVJ77_08395</name>
</gene>
<dbReference type="PANTHER" id="PTHR30404:SF0">
    <property type="entry name" value="N-ACETYLMURAMOYL-L-ALANINE AMIDASE AMIC"/>
    <property type="match status" value="1"/>
</dbReference>
<feature type="chain" id="PRO_5044808409" description="N-acetylmuramoyl-L-alanine amidase" evidence="5">
    <location>
        <begin position="24"/>
        <end position="264"/>
    </location>
</feature>
<evidence type="ECO:0000313" key="8">
    <source>
        <dbReference type="Proteomes" id="UP000831534"/>
    </source>
</evidence>
<dbReference type="CDD" id="cd02696">
    <property type="entry name" value="MurNAc-LAA"/>
    <property type="match status" value="1"/>
</dbReference>
<dbReference type="Gene3D" id="3.40.630.40">
    <property type="entry name" value="Zn-dependent exopeptidases"/>
    <property type="match status" value="1"/>
</dbReference>
<dbReference type="InterPro" id="IPR002508">
    <property type="entry name" value="MurNAc-LAA_cat"/>
</dbReference>
<dbReference type="EC" id="3.5.1.28" evidence="2"/>
<dbReference type="KEGG" id="ckh:LVJ77_08395"/>
<dbReference type="InterPro" id="IPR050695">
    <property type="entry name" value="N-acetylmuramoyl_amidase_3"/>
</dbReference>
<dbReference type="EMBL" id="CP091521">
    <property type="protein sequence ID" value="XHH49737.1"/>
    <property type="molecule type" value="Genomic_DNA"/>
</dbReference>
<organism evidence="7 8">
    <name type="scientific">Conchiformibius kuhniae</name>
    <dbReference type="NCBI Taxonomy" id="211502"/>
    <lineage>
        <taxon>Bacteria</taxon>
        <taxon>Pseudomonadati</taxon>
        <taxon>Pseudomonadota</taxon>
        <taxon>Betaproteobacteria</taxon>
        <taxon>Neisseriales</taxon>
        <taxon>Neisseriaceae</taxon>
        <taxon>Conchiformibius</taxon>
    </lineage>
</organism>
<evidence type="ECO:0000313" key="7">
    <source>
        <dbReference type="EMBL" id="XHH49737.1"/>
    </source>
</evidence>
<evidence type="ECO:0000256" key="4">
    <source>
        <dbReference type="SAM" id="MobiDB-lite"/>
    </source>
</evidence>
<dbReference type="PANTHER" id="PTHR30404">
    <property type="entry name" value="N-ACETYLMURAMOYL-L-ALANINE AMIDASE"/>
    <property type="match status" value="1"/>
</dbReference>
<comment type="catalytic activity">
    <reaction evidence="1">
        <text>Hydrolyzes the link between N-acetylmuramoyl residues and L-amino acid residues in certain cell-wall glycopeptides.</text>
        <dbReference type="EC" id="3.5.1.28"/>
    </reaction>
</comment>
<dbReference type="Pfam" id="PF01520">
    <property type="entry name" value="Amidase_3"/>
    <property type="match status" value="1"/>
</dbReference>
<feature type="signal peptide" evidence="5">
    <location>
        <begin position="1"/>
        <end position="23"/>
    </location>
</feature>
<feature type="domain" description="MurNAc-LAA" evidence="6">
    <location>
        <begin position="95"/>
        <end position="197"/>
    </location>
</feature>
<evidence type="ECO:0000256" key="2">
    <source>
        <dbReference type="ARBA" id="ARBA00011901"/>
    </source>
</evidence>
<reference evidence="7 8" key="1">
    <citation type="journal article" date="2022" name="Res Sq">
        <title>Evolution of multicellular longitudinally dividing oral cavity symbionts (Neisseriaceae).</title>
        <authorList>
            <person name="Nyongesa S."/>
            <person name="Weber P."/>
            <person name="Bernet E."/>
            <person name="Pullido F."/>
            <person name="Nieckarz M."/>
            <person name="Delaby M."/>
            <person name="Nieves C."/>
            <person name="Viehboeck T."/>
            <person name="Krause N."/>
            <person name="Rivera-Millot A."/>
            <person name="Nakamura A."/>
            <person name="Vischer N."/>
            <person name="VanNieuwenhze M."/>
            <person name="Brun Y."/>
            <person name="Cava F."/>
            <person name="Bulgheresi S."/>
            <person name="Veyrier F."/>
        </authorList>
    </citation>
    <scope>NUCLEOTIDE SEQUENCE [LARGE SCALE GENOMIC DNA]</scope>
    <source>
        <strain evidence="7 8">17694</strain>
    </source>
</reference>
<accession>A0ABD8B6U9</accession>
<dbReference type="Proteomes" id="UP000831534">
    <property type="component" value="Chromosome"/>
</dbReference>
<proteinExistence type="predicted"/>
<keyword evidence="5" id="KW-0732">Signal</keyword>
<keyword evidence="8" id="KW-1185">Reference proteome</keyword>
<dbReference type="GO" id="GO:0008745">
    <property type="term" value="F:N-acetylmuramoyl-L-alanine amidase activity"/>
    <property type="evidence" value="ECO:0007669"/>
    <property type="project" value="UniProtKB-EC"/>
</dbReference>
<feature type="compositionally biased region" description="Low complexity" evidence="4">
    <location>
        <begin position="214"/>
        <end position="240"/>
    </location>
</feature>
<dbReference type="RefSeq" id="WP_027009548.1">
    <property type="nucleotide sequence ID" value="NZ_CP091521.1"/>
</dbReference>
<evidence type="ECO:0000259" key="6">
    <source>
        <dbReference type="SMART" id="SM00646"/>
    </source>
</evidence>
<evidence type="ECO:0000256" key="5">
    <source>
        <dbReference type="SAM" id="SignalP"/>
    </source>
</evidence>
<keyword evidence="3 7" id="KW-0378">Hydrolase</keyword>
<dbReference type="AlphaFoldDB" id="A0ABD8B6U9"/>
<evidence type="ECO:0000256" key="3">
    <source>
        <dbReference type="ARBA" id="ARBA00022801"/>
    </source>
</evidence>